<comment type="caution">
    <text evidence="8">The sequence shown here is derived from an EMBL/GenBank/DDBJ whole genome shotgun (WGS) entry which is preliminary data.</text>
</comment>
<dbReference type="InterPro" id="IPR040079">
    <property type="entry name" value="Glutathione_S-Trfase"/>
</dbReference>
<keyword evidence="2 5" id="KW-0560">Oxidoreductase</keyword>
<evidence type="ECO:0000256" key="5">
    <source>
        <dbReference type="RuleBase" id="RU368071"/>
    </source>
</evidence>
<dbReference type="InterPro" id="IPR036282">
    <property type="entry name" value="Glutathione-S-Trfase_C_sf"/>
</dbReference>
<dbReference type="Gene3D" id="3.40.30.10">
    <property type="entry name" value="Glutaredoxin"/>
    <property type="match status" value="1"/>
</dbReference>
<gene>
    <name evidence="8" type="ORF">CVLEPA_LOCUS28934</name>
</gene>
<dbReference type="Gene3D" id="1.20.1050.10">
    <property type="match status" value="1"/>
</dbReference>
<dbReference type="EC" id="2.5.1.18" evidence="5"/>
<dbReference type="PROSITE" id="PS50404">
    <property type="entry name" value="GST_NTER"/>
    <property type="match status" value="1"/>
</dbReference>
<comment type="catalytic activity">
    <reaction evidence="5">
        <text>RX + glutathione = an S-substituted glutathione + a halide anion + H(+)</text>
        <dbReference type="Rhea" id="RHEA:16437"/>
        <dbReference type="ChEBI" id="CHEBI:15378"/>
        <dbReference type="ChEBI" id="CHEBI:16042"/>
        <dbReference type="ChEBI" id="CHEBI:17792"/>
        <dbReference type="ChEBI" id="CHEBI:57925"/>
        <dbReference type="ChEBI" id="CHEBI:90779"/>
        <dbReference type="EC" id="2.5.1.18"/>
    </reaction>
</comment>
<evidence type="ECO:0000256" key="4">
    <source>
        <dbReference type="ARBA" id="ARBA00049544"/>
    </source>
</evidence>
<dbReference type="PRINTS" id="PR01625">
    <property type="entry name" value="GSTRNSFRASEO"/>
</dbReference>
<comment type="catalytic activity">
    <reaction evidence="3 5">
        <text>methylarsonate + 2 glutathione + H(+) = methylarsonous acid + glutathione disulfide + H2O</text>
        <dbReference type="Rhea" id="RHEA:15969"/>
        <dbReference type="ChEBI" id="CHEBI:15377"/>
        <dbReference type="ChEBI" id="CHEBI:15378"/>
        <dbReference type="ChEBI" id="CHEBI:17826"/>
        <dbReference type="ChEBI" id="CHEBI:33409"/>
        <dbReference type="ChEBI" id="CHEBI:57925"/>
        <dbReference type="ChEBI" id="CHEBI:58297"/>
        <dbReference type="EC" id="1.20.4.2"/>
    </reaction>
</comment>
<comment type="function">
    <text evidence="5">Exhibits glutathione-dependent thiol transferase activity. Has high dehydroascorbate reductase activity and may contribute to the recycling of ascorbic acid. Participates in the biotransformation of inorganic arsenic and reduces monomethylarsonic acid (MMA).</text>
</comment>
<evidence type="ECO:0000259" key="6">
    <source>
        <dbReference type="PROSITE" id="PS50404"/>
    </source>
</evidence>
<dbReference type="Proteomes" id="UP001642483">
    <property type="component" value="Unassembled WGS sequence"/>
</dbReference>
<dbReference type="SFLD" id="SFLDS00019">
    <property type="entry name" value="Glutathione_Transferase_(cytos"/>
    <property type="match status" value="1"/>
</dbReference>
<dbReference type="PANTHER" id="PTHR43968:SF6">
    <property type="entry name" value="GLUTATHIONE S-TRANSFERASE OMEGA"/>
    <property type="match status" value="1"/>
</dbReference>
<evidence type="ECO:0000313" key="9">
    <source>
        <dbReference type="Proteomes" id="UP001642483"/>
    </source>
</evidence>
<dbReference type="SUPFAM" id="SSF47616">
    <property type="entry name" value="GST C-terminal domain-like"/>
    <property type="match status" value="1"/>
</dbReference>
<evidence type="ECO:0000259" key="7">
    <source>
        <dbReference type="PROSITE" id="PS50405"/>
    </source>
</evidence>
<dbReference type="InterPro" id="IPR050983">
    <property type="entry name" value="GST_Omega/HSP26"/>
</dbReference>
<dbReference type="EMBL" id="CAWYQH010000152">
    <property type="protein sequence ID" value="CAK8695699.1"/>
    <property type="molecule type" value="Genomic_DNA"/>
</dbReference>
<dbReference type="InterPro" id="IPR005442">
    <property type="entry name" value="GST_omega"/>
</dbReference>
<organism evidence="8 9">
    <name type="scientific">Clavelina lepadiformis</name>
    <name type="common">Light-bulb sea squirt</name>
    <name type="synonym">Ascidia lepadiformis</name>
    <dbReference type="NCBI Taxonomy" id="159417"/>
    <lineage>
        <taxon>Eukaryota</taxon>
        <taxon>Metazoa</taxon>
        <taxon>Chordata</taxon>
        <taxon>Tunicata</taxon>
        <taxon>Ascidiacea</taxon>
        <taxon>Aplousobranchia</taxon>
        <taxon>Clavelinidae</taxon>
        <taxon>Clavelina</taxon>
    </lineage>
</organism>
<dbReference type="Pfam" id="PF13417">
    <property type="entry name" value="GST_N_3"/>
    <property type="match status" value="1"/>
</dbReference>
<evidence type="ECO:0000313" key="8">
    <source>
        <dbReference type="EMBL" id="CAK8695699.1"/>
    </source>
</evidence>
<dbReference type="SFLD" id="SFLDG00358">
    <property type="entry name" value="Main_(cytGST)"/>
    <property type="match status" value="1"/>
</dbReference>
<evidence type="ECO:0000256" key="2">
    <source>
        <dbReference type="ARBA" id="ARBA00023002"/>
    </source>
</evidence>
<keyword evidence="5" id="KW-0808">Transferase</keyword>
<evidence type="ECO:0000256" key="1">
    <source>
        <dbReference type="ARBA" id="ARBA00011067"/>
    </source>
</evidence>
<name>A0ABP0GYG6_CLALP</name>
<dbReference type="Pfam" id="PF13410">
    <property type="entry name" value="GST_C_2"/>
    <property type="match status" value="1"/>
</dbReference>
<proteinExistence type="inferred from homology"/>
<feature type="domain" description="GST N-terminal" evidence="6">
    <location>
        <begin position="23"/>
        <end position="101"/>
    </location>
</feature>
<comment type="similarity">
    <text evidence="1 5">Belongs to the GST superfamily. Omega family.</text>
</comment>
<sequence>MAAMSNLRHLKRGEVGPPPPAQDVLRVYGMKFCPYVQRLKLVLTAKGIEHETVNINLAKKPKWFLAKNPRGKVPVIEKNGEILYESDITSEYVDEVYPGRRLRTSDPFRRAKEMIALGDFTESMSGIYGFIQTSNDKKQNTHLIQARKGFAKFDKILQTNAHRYLCGNQPGMTDYMIWPHLERIGATRPEILALYPAIQVYFGRMGEDDAVKACRHSDELHRQFIDGYKSRNWVYDLGTVEEYRFVSSTGGKLKSKM</sequence>
<dbReference type="InterPro" id="IPR036249">
    <property type="entry name" value="Thioredoxin-like_sf"/>
</dbReference>
<dbReference type="PANTHER" id="PTHR43968">
    <property type="match status" value="1"/>
</dbReference>
<dbReference type="EC" id="1.20.4.2" evidence="5"/>
<comment type="catalytic activity">
    <reaction evidence="4 5">
        <text>L-dehydroascorbate + 2 glutathione = glutathione disulfide + L-ascorbate</text>
        <dbReference type="Rhea" id="RHEA:24424"/>
        <dbReference type="ChEBI" id="CHEBI:38290"/>
        <dbReference type="ChEBI" id="CHEBI:57925"/>
        <dbReference type="ChEBI" id="CHEBI:58297"/>
        <dbReference type="ChEBI" id="CHEBI:58539"/>
        <dbReference type="EC" id="1.8.5.1"/>
    </reaction>
</comment>
<dbReference type="PROSITE" id="PS50405">
    <property type="entry name" value="GST_CTER"/>
    <property type="match status" value="1"/>
</dbReference>
<reference evidence="8 9" key="1">
    <citation type="submission" date="2024-02" db="EMBL/GenBank/DDBJ databases">
        <authorList>
            <person name="Daric V."/>
            <person name="Darras S."/>
        </authorList>
    </citation>
    <scope>NUCLEOTIDE SEQUENCE [LARGE SCALE GENOMIC DNA]</scope>
</reference>
<accession>A0ABP0GYG6</accession>
<dbReference type="InterPro" id="IPR010987">
    <property type="entry name" value="Glutathione-S-Trfase_C-like"/>
</dbReference>
<evidence type="ECO:0000256" key="3">
    <source>
        <dbReference type="ARBA" id="ARBA00048353"/>
    </source>
</evidence>
<keyword evidence="9" id="KW-1185">Reference proteome</keyword>
<feature type="domain" description="GST C-terminal" evidence="7">
    <location>
        <begin position="106"/>
        <end position="224"/>
    </location>
</feature>
<dbReference type="EC" id="1.8.5.1" evidence="5"/>
<dbReference type="InterPro" id="IPR004045">
    <property type="entry name" value="Glutathione_S-Trfase_N"/>
</dbReference>
<protein>
    <recommendedName>
        <fullName evidence="5">Glutathione S-transferase omega</fullName>
        <shortName evidence="5">GSTO</shortName>
        <ecNumber evidence="5">1.20.4.2</ecNumber>
        <ecNumber evidence="5">1.8.5.1</ecNumber>
        <ecNumber evidence="5">2.5.1.18</ecNumber>
    </recommendedName>
    <alternativeName>
        <fullName evidence="5">Glutathione-dependent dehydroascorbate reductase</fullName>
    </alternativeName>
    <alternativeName>
        <fullName evidence="5">Monomethylarsonic acid reductase</fullName>
    </alternativeName>
</protein>
<dbReference type="SUPFAM" id="SSF52833">
    <property type="entry name" value="Thioredoxin-like"/>
    <property type="match status" value="1"/>
</dbReference>